<keyword evidence="2" id="KW-1185">Reference proteome</keyword>
<reference evidence="2" key="1">
    <citation type="submission" date="2017-01" db="EMBL/GenBank/DDBJ databases">
        <authorList>
            <person name="Varghese N."/>
            <person name="Submissions S."/>
        </authorList>
    </citation>
    <scope>NUCLEOTIDE SEQUENCE [LARGE SCALE GENOMIC DNA]</scope>
    <source>
        <strain evidence="2">DSM 22306</strain>
    </source>
</reference>
<evidence type="ECO:0000313" key="2">
    <source>
        <dbReference type="Proteomes" id="UP000185999"/>
    </source>
</evidence>
<dbReference type="AlphaFoldDB" id="A0A1N7LJ07"/>
<evidence type="ECO:0000313" key="1">
    <source>
        <dbReference type="EMBL" id="SIS73793.1"/>
    </source>
</evidence>
<dbReference type="EMBL" id="FTOE01000004">
    <property type="protein sequence ID" value="SIS73793.1"/>
    <property type="molecule type" value="Genomic_DNA"/>
</dbReference>
<accession>A0A1N7LJ07</accession>
<protein>
    <submittedName>
        <fullName evidence="1">Uncharacterized protein</fullName>
    </submittedName>
</protein>
<gene>
    <name evidence="1" type="ORF">SAMN05421760_10469</name>
</gene>
<name>A0A1N7LJ07_9GAMM</name>
<organism evidence="1 2">
    <name type="scientific">Neptunomonas antarctica</name>
    <dbReference type="NCBI Taxonomy" id="619304"/>
    <lineage>
        <taxon>Bacteria</taxon>
        <taxon>Pseudomonadati</taxon>
        <taxon>Pseudomonadota</taxon>
        <taxon>Gammaproteobacteria</taxon>
        <taxon>Oceanospirillales</taxon>
        <taxon>Oceanospirillaceae</taxon>
        <taxon>Neptunomonas</taxon>
    </lineage>
</organism>
<sequence length="36" mass="4016">MLTFCTITGIPYQPLNSLIAHHTLDEGMQLLMDVTP</sequence>
<proteinExistence type="predicted"/>
<dbReference type="Proteomes" id="UP000185999">
    <property type="component" value="Unassembled WGS sequence"/>
</dbReference>